<proteinExistence type="predicted"/>
<evidence type="ECO:0000313" key="2">
    <source>
        <dbReference type="Proteomes" id="UP000762676"/>
    </source>
</evidence>
<keyword evidence="2" id="KW-1185">Reference proteome</keyword>
<evidence type="ECO:0000313" key="1">
    <source>
        <dbReference type="EMBL" id="GFS24841.1"/>
    </source>
</evidence>
<name>A0AAV4JRB5_9GAST</name>
<reference evidence="1 2" key="1">
    <citation type="journal article" date="2021" name="Elife">
        <title>Chloroplast acquisition without the gene transfer in kleptoplastic sea slugs, Plakobranchus ocellatus.</title>
        <authorList>
            <person name="Maeda T."/>
            <person name="Takahashi S."/>
            <person name="Yoshida T."/>
            <person name="Shimamura S."/>
            <person name="Takaki Y."/>
            <person name="Nagai Y."/>
            <person name="Toyoda A."/>
            <person name="Suzuki Y."/>
            <person name="Arimoto A."/>
            <person name="Ishii H."/>
            <person name="Satoh N."/>
            <person name="Nishiyama T."/>
            <person name="Hasebe M."/>
            <person name="Maruyama T."/>
            <person name="Minagawa J."/>
            <person name="Obokata J."/>
            <person name="Shigenobu S."/>
        </authorList>
    </citation>
    <scope>NUCLEOTIDE SEQUENCE [LARGE SCALE GENOMIC DNA]</scope>
</reference>
<sequence length="155" mass="16971">MATPSRQAMDNVECCFKNCQKTSKVLKPGDARVNIRAFEPKTKQAMVVNWKEGGAATFHPSCWAELYKATKTSSPSISLSDVERSMILDANKTAEYHDSDAAISQAAENIVRILRQSRYCIAFTGAGISTAAGIGDFRGIDGKWTERDKVKNYGA</sequence>
<dbReference type="Proteomes" id="UP000762676">
    <property type="component" value="Unassembled WGS sequence"/>
</dbReference>
<dbReference type="EMBL" id="BMAT01007037">
    <property type="protein sequence ID" value="GFS24841.1"/>
    <property type="molecule type" value="Genomic_DNA"/>
</dbReference>
<accession>A0AAV4JRB5</accession>
<protein>
    <submittedName>
        <fullName evidence="1">NAD-dependent deacetylase sirtuin-6</fullName>
    </submittedName>
</protein>
<dbReference type="InterPro" id="IPR029035">
    <property type="entry name" value="DHS-like_NAD/FAD-binding_dom"/>
</dbReference>
<dbReference type="Gene3D" id="3.40.50.1220">
    <property type="entry name" value="TPP-binding domain"/>
    <property type="match status" value="1"/>
</dbReference>
<dbReference type="SUPFAM" id="SSF52467">
    <property type="entry name" value="DHS-like NAD/FAD-binding domain"/>
    <property type="match status" value="1"/>
</dbReference>
<comment type="caution">
    <text evidence="1">The sequence shown here is derived from an EMBL/GenBank/DDBJ whole genome shotgun (WGS) entry which is preliminary data.</text>
</comment>
<dbReference type="AlphaFoldDB" id="A0AAV4JRB5"/>
<gene>
    <name evidence="1" type="ORF">ElyMa_003426600</name>
</gene>
<organism evidence="1 2">
    <name type="scientific">Elysia marginata</name>
    <dbReference type="NCBI Taxonomy" id="1093978"/>
    <lineage>
        <taxon>Eukaryota</taxon>
        <taxon>Metazoa</taxon>
        <taxon>Spiralia</taxon>
        <taxon>Lophotrochozoa</taxon>
        <taxon>Mollusca</taxon>
        <taxon>Gastropoda</taxon>
        <taxon>Heterobranchia</taxon>
        <taxon>Euthyneura</taxon>
        <taxon>Panpulmonata</taxon>
        <taxon>Sacoglossa</taxon>
        <taxon>Placobranchoidea</taxon>
        <taxon>Plakobranchidae</taxon>
        <taxon>Elysia</taxon>
    </lineage>
</organism>